<evidence type="ECO:0000256" key="2">
    <source>
        <dbReference type="ARBA" id="ARBA00022801"/>
    </source>
</evidence>
<dbReference type="GO" id="GO:0016788">
    <property type="term" value="F:hydrolase activity, acting on ester bonds"/>
    <property type="evidence" value="ECO:0007669"/>
    <property type="project" value="UniProtKB-ARBA"/>
</dbReference>
<accession>A0ABD3R683</accession>
<dbReference type="CDD" id="cd09859">
    <property type="entry name" value="PIN_53EXO"/>
    <property type="match status" value="1"/>
</dbReference>
<dbReference type="FunFam" id="1.10.150.20:FF:000003">
    <property type="entry name" value="DNA polymerase I"/>
    <property type="match status" value="1"/>
</dbReference>
<feature type="compositionally biased region" description="Basic residues" evidence="4">
    <location>
        <begin position="49"/>
        <end position="58"/>
    </location>
</feature>
<dbReference type="PANTHER" id="PTHR42646:SF2">
    <property type="entry name" value="5'-3' EXONUCLEASE FAMILY PROTEIN"/>
    <property type="match status" value="1"/>
</dbReference>
<evidence type="ECO:0000256" key="1">
    <source>
        <dbReference type="ARBA" id="ARBA00022722"/>
    </source>
</evidence>
<organism evidence="7 8">
    <name type="scientific">Cyclostephanos tholiformis</name>
    <dbReference type="NCBI Taxonomy" id="382380"/>
    <lineage>
        <taxon>Eukaryota</taxon>
        <taxon>Sar</taxon>
        <taxon>Stramenopiles</taxon>
        <taxon>Ochrophyta</taxon>
        <taxon>Bacillariophyta</taxon>
        <taxon>Coscinodiscophyceae</taxon>
        <taxon>Thalassiosirophycidae</taxon>
        <taxon>Stephanodiscales</taxon>
        <taxon>Stephanodiscaceae</taxon>
        <taxon>Cyclostephanos</taxon>
    </lineage>
</organism>
<dbReference type="InterPro" id="IPR002421">
    <property type="entry name" value="5-3_exonuclease"/>
</dbReference>
<dbReference type="SUPFAM" id="SSF47807">
    <property type="entry name" value="5' to 3' exonuclease, C-terminal subdomain"/>
    <property type="match status" value="1"/>
</dbReference>
<dbReference type="GO" id="GO:0004518">
    <property type="term" value="F:nuclease activity"/>
    <property type="evidence" value="ECO:0007669"/>
    <property type="project" value="UniProtKB-KW"/>
</dbReference>
<evidence type="ECO:0000259" key="6">
    <source>
        <dbReference type="SMART" id="SM00475"/>
    </source>
</evidence>
<dbReference type="SUPFAM" id="SSF56672">
    <property type="entry name" value="DNA/RNA polymerases"/>
    <property type="match status" value="1"/>
</dbReference>
<keyword evidence="8" id="KW-1185">Reference proteome</keyword>
<dbReference type="SMART" id="SM00475">
    <property type="entry name" value="53EXOc"/>
    <property type="match status" value="1"/>
</dbReference>
<evidence type="ECO:0000256" key="4">
    <source>
        <dbReference type="SAM" id="MobiDB-lite"/>
    </source>
</evidence>
<dbReference type="GO" id="GO:0003677">
    <property type="term" value="F:DNA binding"/>
    <property type="evidence" value="ECO:0007669"/>
    <property type="project" value="UniProtKB-KW"/>
</dbReference>
<dbReference type="Pfam" id="PF01367">
    <property type="entry name" value="5_3_exonuc"/>
    <property type="match status" value="1"/>
</dbReference>
<evidence type="ECO:0000256" key="3">
    <source>
        <dbReference type="ARBA" id="ARBA00023125"/>
    </source>
</evidence>
<dbReference type="InterPro" id="IPR043502">
    <property type="entry name" value="DNA/RNA_pol_sf"/>
</dbReference>
<dbReference type="InterPro" id="IPR008918">
    <property type="entry name" value="HhH2"/>
</dbReference>
<dbReference type="PANTHER" id="PTHR42646">
    <property type="entry name" value="FLAP ENDONUCLEASE XNI"/>
    <property type="match status" value="1"/>
</dbReference>
<feature type="region of interest" description="Disordered" evidence="4">
    <location>
        <begin position="434"/>
        <end position="463"/>
    </location>
</feature>
<feature type="compositionally biased region" description="Low complexity" evidence="4">
    <location>
        <begin position="60"/>
        <end position="73"/>
    </location>
</feature>
<feature type="signal peptide" evidence="5">
    <location>
        <begin position="1"/>
        <end position="25"/>
    </location>
</feature>
<dbReference type="AlphaFoldDB" id="A0ABD3R683"/>
<dbReference type="SUPFAM" id="SSF88723">
    <property type="entry name" value="PIN domain-like"/>
    <property type="match status" value="1"/>
</dbReference>
<dbReference type="CDD" id="cd09898">
    <property type="entry name" value="H3TH_53EXO"/>
    <property type="match status" value="1"/>
</dbReference>
<evidence type="ECO:0000256" key="5">
    <source>
        <dbReference type="SAM" id="SignalP"/>
    </source>
</evidence>
<dbReference type="Proteomes" id="UP001530377">
    <property type="component" value="Unassembled WGS sequence"/>
</dbReference>
<dbReference type="GO" id="GO:0006139">
    <property type="term" value="P:nucleobase-containing compound metabolic process"/>
    <property type="evidence" value="ECO:0007669"/>
    <property type="project" value="UniProtKB-ARBA"/>
</dbReference>
<evidence type="ECO:0000313" key="7">
    <source>
        <dbReference type="EMBL" id="KAL3808309.1"/>
    </source>
</evidence>
<feature type="compositionally biased region" description="Basic and acidic residues" evidence="4">
    <location>
        <begin position="434"/>
        <end position="451"/>
    </location>
</feature>
<dbReference type="Gene3D" id="1.10.150.20">
    <property type="entry name" value="5' to 3' exonuclease, C-terminal subdomain"/>
    <property type="match status" value="1"/>
</dbReference>
<keyword evidence="5" id="KW-0732">Signal</keyword>
<dbReference type="InterPro" id="IPR020046">
    <property type="entry name" value="5-3_exonucl_a-hlix_arch_N"/>
</dbReference>
<dbReference type="SMART" id="SM00279">
    <property type="entry name" value="HhH2"/>
    <property type="match status" value="1"/>
</dbReference>
<dbReference type="Gene3D" id="1.20.1060.10">
    <property type="entry name" value="Taq DNA Polymerase, Chain T, domain 4"/>
    <property type="match status" value="1"/>
</dbReference>
<evidence type="ECO:0000313" key="8">
    <source>
        <dbReference type="Proteomes" id="UP001530377"/>
    </source>
</evidence>
<keyword evidence="2" id="KW-0378">Hydrolase</keyword>
<dbReference type="Pfam" id="PF02739">
    <property type="entry name" value="5_3_exonuc_N"/>
    <property type="match status" value="1"/>
</dbReference>
<dbReference type="EMBL" id="JALLPB020000522">
    <property type="protein sequence ID" value="KAL3808309.1"/>
    <property type="molecule type" value="Genomic_DNA"/>
</dbReference>
<feature type="domain" description="5'-3' exonuclease" evidence="6">
    <location>
        <begin position="486"/>
        <end position="734"/>
    </location>
</feature>
<feature type="chain" id="PRO_5044825905" description="5'-3' exonuclease domain-containing protein" evidence="5">
    <location>
        <begin position="26"/>
        <end position="783"/>
    </location>
</feature>
<dbReference type="InterPro" id="IPR036279">
    <property type="entry name" value="5-3_exonuclease_C_sf"/>
</dbReference>
<comment type="caution">
    <text evidence="7">The sequence shown here is derived from an EMBL/GenBank/DDBJ whole genome shotgun (WGS) entry which is preliminary data.</text>
</comment>
<dbReference type="InterPro" id="IPR020045">
    <property type="entry name" value="DNA_polI_H3TH"/>
</dbReference>
<keyword evidence="1" id="KW-0540">Nuclease</keyword>
<sequence>MVAMRTTFDTVPMMLLLSLLHRCRGDVVGRGGPSLRLFLLPLLPSSDHHRGRRCRHRLASSLSPSPTSTTPSTHSHHSGRRKDLAFVTTMPPTPSSSSSSRRILALLVGMMDSRRRRPTTTSTRRDFHDSTSSARSLASLSSRTNEYDDDDDVLSFRSLYRFHPLRHGSSRPMPPPVVIDECGEDDVSDEKYISGADLVVADDAANDRGRSVVEEMTFPGKMPHDGTSSSIAAAATTTSMETNGMDDRSSMTIATEAKVIIPTIAATASLYHDRRFAPRLTPSFMEPSKVRAMTTISPDVYDGNGAGRVLPPAVASGGISGTTQLESLSRQLEHLALTIYRLNDGIEFNVNSPKQVARVLFGGDDNNNIGDTSTAKDALEAMASAGNEMAACIYKYRKLSRELKREQRRIEQLEKGDKKNDYYGNLARRDDRERRNDYFGEDGVVPKKNDDGNGIEGGNAEGDKSTTLYFNERTVSNGNAMEKSHRREPLLLIDASAYIFRAYHAIPPLHRSDGTPIGALHGVCRMLQNLLLPRLLKGERPRVVLAFDAGKANFRHDIYAEYKANRGPCPEDLVPQFELVREASEAFGVVRVEAEGYEADDVIATLTRRALDEGVDVDILSGDKDLMQLITPAGVGAEQLGDVLALAGDSSDNIPGVPGIGPKIAAGLINEFGTLSNLIRQAHTIKQNKRRESLMKNAEKVLLFRRIVTLDESIPESKMTLPSLFQDVSAFRMSAFNPDRLIDFYKRMELNSCQNQLESRLRSNWLNKFKPPPNPVEYEGVPF</sequence>
<feature type="compositionally biased region" description="Low complexity" evidence="4">
    <location>
        <begin position="130"/>
        <end position="144"/>
    </location>
</feature>
<gene>
    <name evidence="7" type="ORF">ACHAXA_001926</name>
</gene>
<protein>
    <recommendedName>
        <fullName evidence="6">5'-3' exonuclease domain-containing protein</fullName>
    </recommendedName>
</protein>
<feature type="region of interest" description="Disordered" evidence="4">
    <location>
        <begin position="111"/>
        <end position="148"/>
    </location>
</feature>
<dbReference type="InterPro" id="IPR029060">
    <property type="entry name" value="PIN-like_dom_sf"/>
</dbReference>
<name>A0ABD3R683_9STRA</name>
<dbReference type="Gene3D" id="3.40.50.1010">
    <property type="entry name" value="5'-nuclease"/>
    <property type="match status" value="1"/>
</dbReference>
<proteinExistence type="predicted"/>
<keyword evidence="3" id="KW-0238">DNA-binding</keyword>
<feature type="region of interest" description="Disordered" evidence="4">
    <location>
        <begin position="48"/>
        <end position="82"/>
    </location>
</feature>
<dbReference type="InterPro" id="IPR038969">
    <property type="entry name" value="FEN"/>
</dbReference>
<reference evidence="7 8" key="1">
    <citation type="submission" date="2024-10" db="EMBL/GenBank/DDBJ databases">
        <title>Updated reference genomes for cyclostephanoid diatoms.</title>
        <authorList>
            <person name="Roberts W.R."/>
            <person name="Alverson A.J."/>
        </authorList>
    </citation>
    <scope>NUCLEOTIDE SEQUENCE [LARGE SCALE GENOMIC DNA]</scope>
    <source>
        <strain evidence="7 8">AJA228-03</strain>
    </source>
</reference>